<protein>
    <recommendedName>
        <fullName evidence="1">DUF4219 domain-containing protein</fullName>
    </recommendedName>
</protein>
<dbReference type="EMBL" id="AP015043">
    <property type="protein sequence ID" value="BAT99569.1"/>
    <property type="molecule type" value="Genomic_DNA"/>
</dbReference>
<keyword evidence="3" id="KW-1185">Reference proteome</keyword>
<dbReference type="InterPro" id="IPR025314">
    <property type="entry name" value="DUF4219"/>
</dbReference>
<evidence type="ECO:0000313" key="3">
    <source>
        <dbReference type="Proteomes" id="UP000291084"/>
    </source>
</evidence>
<reference evidence="2 3" key="1">
    <citation type="journal article" date="2015" name="Sci. Rep.">
        <title>The power of single molecule real-time sequencing technology in the de novo assembly of a eukaryotic genome.</title>
        <authorList>
            <person name="Sakai H."/>
            <person name="Naito K."/>
            <person name="Ogiso-Tanaka E."/>
            <person name="Takahashi Y."/>
            <person name="Iseki K."/>
            <person name="Muto C."/>
            <person name="Satou K."/>
            <person name="Teruya K."/>
            <person name="Shiroma A."/>
            <person name="Shimoji M."/>
            <person name="Hirano T."/>
            <person name="Itoh T."/>
            <person name="Kaga A."/>
            <person name="Tomooka N."/>
        </authorList>
    </citation>
    <scope>NUCLEOTIDE SEQUENCE [LARGE SCALE GENOMIC DNA]</scope>
    <source>
        <strain evidence="3">cv. Shumari</strain>
    </source>
</reference>
<organism evidence="2 3">
    <name type="scientific">Vigna angularis var. angularis</name>
    <dbReference type="NCBI Taxonomy" id="157739"/>
    <lineage>
        <taxon>Eukaryota</taxon>
        <taxon>Viridiplantae</taxon>
        <taxon>Streptophyta</taxon>
        <taxon>Embryophyta</taxon>
        <taxon>Tracheophyta</taxon>
        <taxon>Spermatophyta</taxon>
        <taxon>Magnoliopsida</taxon>
        <taxon>eudicotyledons</taxon>
        <taxon>Gunneridae</taxon>
        <taxon>Pentapetalae</taxon>
        <taxon>rosids</taxon>
        <taxon>fabids</taxon>
        <taxon>Fabales</taxon>
        <taxon>Fabaceae</taxon>
        <taxon>Papilionoideae</taxon>
        <taxon>50 kb inversion clade</taxon>
        <taxon>NPAAA clade</taxon>
        <taxon>indigoferoid/millettioid clade</taxon>
        <taxon>Phaseoleae</taxon>
        <taxon>Vigna</taxon>
    </lineage>
</organism>
<feature type="domain" description="DUF4219" evidence="1">
    <location>
        <begin position="13"/>
        <end position="39"/>
    </location>
</feature>
<dbReference type="Pfam" id="PF13961">
    <property type="entry name" value="DUF4219"/>
    <property type="match status" value="1"/>
</dbReference>
<dbReference type="AlphaFoldDB" id="A0A0S3T3C5"/>
<evidence type="ECO:0000313" key="2">
    <source>
        <dbReference type="EMBL" id="BAT99569.1"/>
    </source>
</evidence>
<sequence>MGPGAFSTNLSILNGKNWNKWCMQMRAILGHQEVAEVVEEGFPMLSEKATDAEMVNYKENKKKDCITTFFIHQCVDEVHFEKMAGAATSKEPWQILEKCNEGAEKLKKVSLQTMRHQYELM</sequence>
<name>A0A0S3T3C5_PHAAN</name>
<gene>
    <name evidence="2" type="primary">Vigan.10G102400</name>
    <name evidence="2" type="ORF">VIGAN_10102400</name>
</gene>
<dbReference type="Proteomes" id="UP000291084">
    <property type="component" value="Chromosome 10"/>
</dbReference>
<accession>A0A0S3T3C5</accession>
<dbReference type="OrthoDB" id="8063676at2759"/>
<evidence type="ECO:0000259" key="1">
    <source>
        <dbReference type="Pfam" id="PF13961"/>
    </source>
</evidence>
<proteinExistence type="predicted"/>